<reference evidence="2" key="1">
    <citation type="submission" date="2023-04" db="EMBL/GenBank/DDBJ databases">
        <title>Ambrosiozyma monospora NBRC 1965.</title>
        <authorList>
            <person name="Ichikawa N."/>
            <person name="Sato H."/>
            <person name="Tonouchi N."/>
        </authorList>
    </citation>
    <scope>NUCLEOTIDE SEQUENCE</scope>
    <source>
        <strain evidence="2">NBRC 1965</strain>
    </source>
</reference>
<feature type="region of interest" description="Disordered" evidence="1">
    <location>
        <begin position="194"/>
        <end position="214"/>
    </location>
</feature>
<sequence>MSYYQQTAFDIINPQWIEAPSDFIANETTKPHQASEISETLNSILSLPTPLTSSLSNMFLPVLPSQSQVINPEYNLEKPETNIKFSQFTVSKPSRHNHRHSRRQRTAVVEEQRNTISQLISNLRTILQQDHETQKQIQATTKCTHDDLEKLRPERAQYRDPNEDLLAETARRLRQEAVVHSKSFTFANQHSKSSSYECTNTRGGPVAGQADKLADPMMGWPETTRKENLDEDSLTRLIQRTTLDSSPKSLGMSPSNEGMPSDNNEFGSTLDLNDEYVTDFSMFGGQRKHDYKLSLYGDVKVYLGWGLSGDSLGDGGYGSSVYRNLVSKRGVDNDIVFQSSPSRKRQRTV</sequence>
<dbReference type="Proteomes" id="UP001165063">
    <property type="component" value="Unassembled WGS sequence"/>
</dbReference>
<name>A0A9W6YKL8_AMBMO</name>
<dbReference type="EMBL" id="BSXU01000028">
    <property type="protein sequence ID" value="GMG18935.1"/>
    <property type="molecule type" value="Genomic_DNA"/>
</dbReference>
<comment type="caution">
    <text evidence="2">The sequence shown here is derived from an EMBL/GenBank/DDBJ whole genome shotgun (WGS) entry which is preliminary data.</text>
</comment>
<keyword evidence="3" id="KW-1185">Reference proteome</keyword>
<evidence type="ECO:0000256" key="1">
    <source>
        <dbReference type="SAM" id="MobiDB-lite"/>
    </source>
</evidence>
<accession>A0A9W6YKL8</accession>
<evidence type="ECO:0000313" key="3">
    <source>
        <dbReference type="Proteomes" id="UP001165063"/>
    </source>
</evidence>
<dbReference type="AlphaFoldDB" id="A0A9W6YKL8"/>
<evidence type="ECO:0000313" key="2">
    <source>
        <dbReference type="EMBL" id="GMG18935.1"/>
    </source>
</evidence>
<protein>
    <submittedName>
        <fullName evidence="2">Unnamed protein product</fullName>
    </submittedName>
</protein>
<gene>
    <name evidence="2" type="ORF">Amon01_000009100</name>
</gene>
<proteinExistence type="predicted"/>
<organism evidence="2 3">
    <name type="scientific">Ambrosiozyma monospora</name>
    <name type="common">Yeast</name>
    <name type="synonym">Endomycopsis monosporus</name>
    <dbReference type="NCBI Taxonomy" id="43982"/>
    <lineage>
        <taxon>Eukaryota</taxon>
        <taxon>Fungi</taxon>
        <taxon>Dikarya</taxon>
        <taxon>Ascomycota</taxon>
        <taxon>Saccharomycotina</taxon>
        <taxon>Pichiomycetes</taxon>
        <taxon>Pichiales</taxon>
        <taxon>Pichiaceae</taxon>
        <taxon>Ambrosiozyma</taxon>
    </lineage>
</organism>